<dbReference type="InParanoid" id="A0A2J7PL04"/>
<accession>A0A2J7PL04</accession>
<sequence length="171" mass="18780">MFIFSCFGEMGVSDSPIFDETVEVQDDFELVPSLVNESETGSLLSFNVNFSTFARSLEITDESGDSTLDSIEVSGLLPATVFAVASFKILSEYCDFDSGCDSFTAELDSFDAVISLVIFRIILSCLIFLSDFDSEEDFVSSMSNVFVALGFDMLMDISDFFSAENLPNFTS</sequence>
<evidence type="ECO:0000313" key="1">
    <source>
        <dbReference type="EMBL" id="PNF17015.1"/>
    </source>
</evidence>
<keyword evidence="2" id="KW-1185">Reference proteome</keyword>
<dbReference type="Proteomes" id="UP000235965">
    <property type="component" value="Unassembled WGS sequence"/>
</dbReference>
<gene>
    <name evidence="1" type="ORF">B7P43_G02743</name>
</gene>
<reference evidence="1 2" key="1">
    <citation type="submission" date="2017-12" db="EMBL/GenBank/DDBJ databases">
        <title>Hemimetabolous genomes reveal molecular basis of termite eusociality.</title>
        <authorList>
            <person name="Harrison M.C."/>
            <person name="Jongepier E."/>
            <person name="Robertson H.M."/>
            <person name="Arning N."/>
            <person name="Bitard-Feildel T."/>
            <person name="Chao H."/>
            <person name="Childers C.P."/>
            <person name="Dinh H."/>
            <person name="Doddapaneni H."/>
            <person name="Dugan S."/>
            <person name="Gowin J."/>
            <person name="Greiner C."/>
            <person name="Han Y."/>
            <person name="Hu H."/>
            <person name="Hughes D.S.T."/>
            <person name="Huylmans A.-K."/>
            <person name="Kemena C."/>
            <person name="Kremer L.P.M."/>
            <person name="Lee S.L."/>
            <person name="Lopez-Ezquerra A."/>
            <person name="Mallet L."/>
            <person name="Monroy-Kuhn J.M."/>
            <person name="Moser A."/>
            <person name="Murali S.C."/>
            <person name="Muzny D.M."/>
            <person name="Otani S."/>
            <person name="Piulachs M.-D."/>
            <person name="Poelchau M."/>
            <person name="Qu J."/>
            <person name="Schaub F."/>
            <person name="Wada-Katsumata A."/>
            <person name="Worley K.C."/>
            <person name="Xie Q."/>
            <person name="Ylla G."/>
            <person name="Poulsen M."/>
            <person name="Gibbs R.A."/>
            <person name="Schal C."/>
            <person name="Richards S."/>
            <person name="Belles X."/>
            <person name="Korb J."/>
            <person name="Bornberg-Bauer E."/>
        </authorList>
    </citation>
    <scope>NUCLEOTIDE SEQUENCE [LARGE SCALE GENOMIC DNA]</scope>
    <source>
        <tissue evidence="1">Whole body</tissue>
    </source>
</reference>
<protein>
    <submittedName>
        <fullName evidence="1">Uncharacterized protein</fullName>
    </submittedName>
</protein>
<name>A0A2J7PL04_9NEOP</name>
<dbReference type="EMBL" id="NEVH01024529">
    <property type="protein sequence ID" value="PNF17015.1"/>
    <property type="molecule type" value="Genomic_DNA"/>
</dbReference>
<comment type="caution">
    <text evidence="1">The sequence shown here is derived from an EMBL/GenBank/DDBJ whole genome shotgun (WGS) entry which is preliminary data.</text>
</comment>
<proteinExistence type="predicted"/>
<organism evidence="1 2">
    <name type="scientific">Cryptotermes secundus</name>
    <dbReference type="NCBI Taxonomy" id="105785"/>
    <lineage>
        <taxon>Eukaryota</taxon>
        <taxon>Metazoa</taxon>
        <taxon>Ecdysozoa</taxon>
        <taxon>Arthropoda</taxon>
        <taxon>Hexapoda</taxon>
        <taxon>Insecta</taxon>
        <taxon>Pterygota</taxon>
        <taxon>Neoptera</taxon>
        <taxon>Polyneoptera</taxon>
        <taxon>Dictyoptera</taxon>
        <taxon>Blattodea</taxon>
        <taxon>Blattoidea</taxon>
        <taxon>Termitoidae</taxon>
        <taxon>Kalotermitidae</taxon>
        <taxon>Cryptotermitinae</taxon>
        <taxon>Cryptotermes</taxon>
    </lineage>
</organism>
<dbReference type="AlphaFoldDB" id="A0A2J7PL04"/>
<evidence type="ECO:0000313" key="2">
    <source>
        <dbReference type="Proteomes" id="UP000235965"/>
    </source>
</evidence>